<dbReference type="InterPro" id="IPR027417">
    <property type="entry name" value="P-loop_NTPase"/>
</dbReference>
<dbReference type="Gene3D" id="3.40.50.300">
    <property type="entry name" value="P-loop containing nucleotide triphosphate hydrolases"/>
    <property type="match status" value="1"/>
</dbReference>
<dbReference type="GO" id="GO:0016887">
    <property type="term" value="F:ATP hydrolysis activity"/>
    <property type="evidence" value="ECO:0007669"/>
    <property type="project" value="InterPro"/>
</dbReference>
<dbReference type="eggNOG" id="COG3267">
    <property type="taxonomic scope" value="Bacteria"/>
</dbReference>
<dbReference type="OrthoDB" id="5416002at2"/>
<reference evidence="3" key="1">
    <citation type="submission" date="2010-02" db="EMBL/GenBank/DDBJ databases">
        <title>Complete sequence of Desulfurivibrio alkaliphilus AHT2.</title>
        <authorList>
            <consortium name="US DOE Joint Genome Institute"/>
            <person name="Pitluck S."/>
            <person name="Chertkov O."/>
            <person name="Detter J.C."/>
            <person name="Han C."/>
            <person name="Tapia R."/>
            <person name="Larimer F."/>
            <person name="Land M."/>
            <person name="Hauser L."/>
            <person name="Kyrpides N."/>
            <person name="Mikhailova N."/>
            <person name="Sorokin D.Y."/>
            <person name="Muyzer G."/>
            <person name="Woyke T."/>
        </authorList>
    </citation>
    <scope>NUCLEOTIDE SEQUENCE [LARGE SCALE GENOMIC DNA]</scope>
    <source>
        <strain evidence="3">DSM 19089 / UNIQEM U267 / AHT2</strain>
    </source>
</reference>
<sequence length="284" mass="33380">MQYYQLLDLQREPFANSPDPRLLYLSEQHHDCLQQLELAVRLRRGLSVVIGEVGTGKTTICRRLIRNLGGEGDRRTITRLFLDPNFRCSQEFLADIGRSFKLGGDELKELNERELRERLYNFLLQESLEADRNVLLIIDEGQKLPDFCLEVLRELLNYETNDRKLVQVLIFAQEEFKAQIRRHNYFQDRIAFFFHLRPLGFRETKALVNFRLRQSHRRPATADDLFTTPALWLIYRYSGGYPRRIVMLCSQILLAYIARGSLETVGPRRIRASLVRACARRVFS</sequence>
<evidence type="ECO:0000313" key="2">
    <source>
        <dbReference type="EMBL" id="ADH87047.1"/>
    </source>
</evidence>
<dbReference type="SUPFAM" id="SSF52540">
    <property type="entry name" value="P-loop containing nucleoside triphosphate hydrolases"/>
    <property type="match status" value="1"/>
</dbReference>
<keyword evidence="3" id="KW-1185">Reference proteome</keyword>
<evidence type="ECO:0000313" key="3">
    <source>
        <dbReference type="Proteomes" id="UP000001508"/>
    </source>
</evidence>
<dbReference type="InterPro" id="IPR052026">
    <property type="entry name" value="ExeA_AAA_ATPase_DNA-bind"/>
</dbReference>
<organism evidence="2 3">
    <name type="scientific">Desulfurivibrio alkaliphilus (strain DSM 19089 / UNIQEM U267 / AHT2)</name>
    <dbReference type="NCBI Taxonomy" id="589865"/>
    <lineage>
        <taxon>Bacteria</taxon>
        <taxon>Pseudomonadati</taxon>
        <taxon>Thermodesulfobacteriota</taxon>
        <taxon>Desulfobulbia</taxon>
        <taxon>Desulfobulbales</taxon>
        <taxon>Desulfobulbaceae</taxon>
        <taxon>Desulfurivibrio</taxon>
    </lineage>
</organism>
<dbReference type="EMBL" id="CP001940">
    <property type="protein sequence ID" value="ADH87047.1"/>
    <property type="molecule type" value="Genomic_DNA"/>
</dbReference>
<dbReference type="InParanoid" id="D6Z760"/>
<protein>
    <submittedName>
        <fullName evidence="2">AAA ATPase</fullName>
    </submittedName>
</protein>
<accession>D6Z760</accession>
<gene>
    <name evidence="2" type="ordered locus">DaAHT2_2382</name>
</gene>
<proteinExistence type="predicted"/>
<dbReference type="SMART" id="SM00382">
    <property type="entry name" value="AAA"/>
    <property type="match status" value="1"/>
</dbReference>
<dbReference type="STRING" id="589865.DaAHT2_2382"/>
<dbReference type="PANTHER" id="PTHR35894:SF1">
    <property type="entry name" value="PHOSPHORIBULOKINASE _ URIDINE KINASE FAMILY"/>
    <property type="match status" value="1"/>
</dbReference>
<dbReference type="PANTHER" id="PTHR35894">
    <property type="entry name" value="GENERAL SECRETION PATHWAY PROTEIN A-RELATED"/>
    <property type="match status" value="1"/>
</dbReference>
<dbReference type="AlphaFoldDB" id="D6Z760"/>
<name>D6Z760_DESAT</name>
<dbReference type="InterPro" id="IPR049945">
    <property type="entry name" value="AAA_22"/>
</dbReference>
<dbReference type="RefSeq" id="WP_013164560.1">
    <property type="nucleotide sequence ID" value="NC_014216.1"/>
</dbReference>
<dbReference type="InterPro" id="IPR003593">
    <property type="entry name" value="AAA+_ATPase"/>
</dbReference>
<dbReference type="Proteomes" id="UP000001508">
    <property type="component" value="Chromosome"/>
</dbReference>
<dbReference type="HOGENOM" id="CLU_024125_3_0_7"/>
<dbReference type="Pfam" id="PF13401">
    <property type="entry name" value="AAA_22"/>
    <property type="match status" value="1"/>
</dbReference>
<feature type="domain" description="AAA+ ATPase" evidence="1">
    <location>
        <begin position="43"/>
        <end position="268"/>
    </location>
</feature>
<evidence type="ECO:0000259" key="1">
    <source>
        <dbReference type="SMART" id="SM00382"/>
    </source>
</evidence>
<dbReference type="KEGG" id="dak:DaAHT2_2382"/>